<gene>
    <name evidence="1" type="ORF">RBWH47_00515</name>
</gene>
<protein>
    <submittedName>
        <fullName evidence="1">Uncharacterized protein</fullName>
    </submittedName>
</protein>
<dbReference type="AlphaFoldDB" id="F2ARM7"/>
<evidence type="ECO:0000313" key="1">
    <source>
        <dbReference type="EMBL" id="EGF27667.1"/>
    </source>
</evidence>
<sequence length="40" mass="4609">MSWTRTGWNGLSSIQTKSELKSICECSQTPLRMCFLSIRE</sequence>
<reference evidence="1 2" key="1">
    <citation type="journal article" date="2013" name="Mar. Genomics">
        <title>Expression of sulfatases in Rhodopirellula baltica and the diversity of sulfatases in the genus Rhodopirellula.</title>
        <authorList>
            <person name="Wegner C.E."/>
            <person name="Richter-Heitmann T."/>
            <person name="Klindworth A."/>
            <person name="Klockow C."/>
            <person name="Richter M."/>
            <person name="Achstetter T."/>
            <person name="Glockner F.O."/>
            <person name="Harder J."/>
        </authorList>
    </citation>
    <scope>NUCLEOTIDE SEQUENCE [LARGE SCALE GENOMIC DNA]</scope>
    <source>
        <strain evidence="1 2">WH47</strain>
    </source>
</reference>
<dbReference type="Proteomes" id="UP000006222">
    <property type="component" value="Unassembled WGS sequence"/>
</dbReference>
<accession>F2ARM7</accession>
<name>F2ARM7_RHOBT</name>
<comment type="caution">
    <text evidence="1">The sequence shown here is derived from an EMBL/GenBank/DDBJ whole genome shotgun (WGS) entry which is preliminary data.</text>
</comment>
<evidence type="ECO:0000313" key="2">
    <source>
        <dbReference type="Proteomes" id="UP000006222"/>
    </source>
</evidence>
<proteinExistence type="predicted"/>
<organism evidence="1 2">
    <name type="scientific">Rhodopirellula baltica WH47</name>
    <dbReference type="NCBI Taxonomy" id="991778"/>
    <lineage>
        <taxon>Bacteria</taxon>
        <taxon>Pseudomonadati</taxon>
        <taxon>Planctomycetota</taxon>
        <taxon>Planctomycetia</taxon>
        <taxon>Pirellulales</taxon>
        <taxon>Pirellulaceae</taxon>
        <taxon>Rhodopirellula</taxon>
    </lineage>
</organism>
<dbReference type="EMBL" id="AFAR01000128">
    <property type="protein sequence ID" value="EGF27667.1"/>
    <property type="molecule type" value="Genomic_DNA"/>
</dbReference>